<feature type="domain" description="CsbD-like" evidence="3">
    <location>
        <begin position="5"/>
        <end position="55"/>
    </location>
</feature>
<sequence length="66" mass="6859">MSMSDRASNAAEDLKGKAKEGAGKATGDEQLEAEGRIDQLKAGAKDKVEDAKDAVASTFNDATDDD</sequence>
<accession>A0ABT8GBE9</accession>
<reference evidence="4" key="1">
    <citation type="submission" date="2023-06" db="EMBL/GenBank/DDBJ databases">
        <title>Sysu t00192.</title>
        <authorList>
            <person name="Gao L."/>
            <person name="Fang B.-Z."/>
            <person name="Li W.-J."/>
        </authorList>
    </citation>
    <scope>NUCLEOTIDE SEQUENCE</scope>
    <source>
        <strain evidence="4">SYSU T00192</strain>
    </source>
</reference>
<dbReference type="Pfam" id="PF05532">
    <property type="entry name" value="CsbD"/>
    <property type="match status" value="1"/>
</dbReference>
<feature type="compositionally biased region" description="Basic and acidic residues" evidence="2">
    <location>
        <begin position="33"/>
        <end position="53"/>
    </location>
</feature>
<gene>
    <name evidence="4" type="ORF">QQX09_11395</name>
</gene>
<evidence type="ECO:0000256" key="2">
    <source>
        <dbReference type="SAM" id="MobiDB-lite"/>
    </source>
</evidence>
<evidence type="ECO:0000313" key="5">
    <source>
        <dbReference type="Proteomes" id="UP001172728"/>
    </source>
</evidence>
<dbReference type="InterPro" id="IPR008462">
    <property type="entry name" value="CsbD"/>
</dbReference>
<dbReference type="Gene3D" id="1.10.1470.10">
    <property type="entry name" value="YjbJ"/>
    <property type="match status" value="1"/>
</dbReference>
<comment type="caution">
    <text evidence="4">The sequence shown here is derived from an EMBL/GenBank/DDBJ whole genome shotgun (WGS) entry which is preliminary data.</text>
</comment>
<evidence type="ECO:0000256" key="1">
    <source>
        <dbReference type="ARBA" id="ARBA00009129"/>
    </source>
</evidence>
<comment type="similarity">
    <text evidence="1">Belongs to the UPF0337 (CsbD) family.</text>
</comment>
<feature type="region of interest" description="Disordered" evidence="2">
    <location>
        <begin position="1"/>
        <end position="66"/>
    </location>
</feature>
<keyword evidence="5" id="KW-1185">Reference proteome</keyword>
<evidence type="ECO:0000313" key="4">
    <source>
        <dbReference type="EMBL" id="MDN4476459.1"/>
    </source>
</evidence>
<dbReference type="SUPFAM" id="SSF69047">
    <property type="entry name" value="Hypothetical protein YjbJ"/>
    <property type="match status" value="1"/>
</dbReference>
<proteinExistence type="inferred from homology"/>
<dbReference type="InterPro" id="IPR036629">
    <property type="entry name" value="YjbJ_sf"/>
</dbReference>
<evidence type="ECO:0000259" key="3">
    <source>
        <dbReference type="Pfam" id="PF05532"/>
    </source>
</evidence>
<organism evidence="4 5">
    <name type="scientific">Demequina litoralis</name>
    <dbReference type="NCBI Taxonomy" id="3051660"/>
    <lineage>
        <taxon>Bacteria</taxon>
        <taxon>Bacillati</taxon>
        <taxon>Actinomycetota</taxon>
        <taxon>Actinomycetes</taxon>
        <taxon>Micrococcales</taxon>
        <taxon>Demequinaceae</taxon>
        <taxon>Demequina</taxon>
    </lineage>
</organism>
<feature type="compositionally biased region" description="Basic and acidic residues" evidence="2">
    <location>
        <begin position="12"/>
        <end position="22"/>
    </location>
</feature>
<feature type="compositionally biased region" description="Polar residues" evidence="2">
    <location>
        <begin position="57"/>
        <end position="66"/>
    </location>
</feature>
<name>A0ABT8GBE9_9MICO</name>
<dbReference type="Proteomes" id="UP001172728">
    <property type="component" value="Unassembled WGS sequence"/>
</dbReference>
<dbReference type="EMBL" id="JAUHPW010000009">
    <property type="protein sequence ID" value="MDN4476459.1"/>
    <property type="molecule type" value="Genomic_DNA"/>
</dbReference>
<protein>
    <submittedName>
        <fullName evidence="4">CsbD family protein</fullName>
    </submittedName>
</protein>